<dbReference type="Proteomes" id="UP000244060">
    <property type="component" value="Unassembled WGS sequence"/>
</dbReference>
<dbReference type="AlphaFoldDB" id="A0A2T5KB64"/>
<proteinExistence type="predicted"/>
<evidence type="ECO:0000313" key="1">
    <source>
        <dbReference type="EMBL" id="PTR19629.1"/>
    </source>
</evidence>
<gene>
    <name evidence="1" type="ORF">C8J28_104113</name>
</gene>
<comment type="caution">
    <text evidence="1">The sequence shown here is derived from an EMBL/GenBank/DDBJ whole genome shotgun (WGS) entry which is preliminary data.</text>
</comment>
<keyword evidence="2" id="KW-1185">Reference proteome</keyword>
<protein>
    <submittedName>
        <fullName evidence="1">Uncharacterized protein</fullName>
    </submittedName>
</protein>
<dbReference type="EMBL" id="QAOT01000004">
    <property type="protein sequence ID" value="PTR19629.1"/>
    <property type="molecule type" value="Genomic_DNA"/>
</dbReference>
<sequence length="109" mass="11694">MANGGLNLQLHLQFLLINIFRAGGIRSESGGVRIDTSGIFQQAWIRSFGPSYLMLRIFDVANNIQTLAYQAPVLRAHGTLEAMTHGASTGHVTDAAFPSGTAIADMTFS</sequence>
<accession>A0A2T5KB64</accession>
<organism evidence="1 2">
    <name type="scientific">Cereibacter azotoformans</name>
    <dbReference type="NCBI Taxonomy" id="43057"/>
    <lineage>
        <taxon>Bacteria</taxon>
        <taxon>Pseudomonadati</taxon>
        <taxon>Pseudomonadota</taxon>
        <taxon>Alphaproteobacteria</taxon>
        <taxon>Rhodobacterales</taxon>
        <taxon>Paracoccaceae</taxon>
        <taxon>Cereibacter</taxon>
    </lineage>
</organism>
<evidence type="ECO:0000313" key="2">
    <source>
        <dbReference type="Proteomes" id="UP000244060"/>
    </source>
</evidence>
<name>A0A2T5KB64_9RHOB</name>
<reference evidence="1 2" key="1">
    <citation type="submission" date="2018-04" db="EMBL/GenBank/DDBJ databases">
        <title>Genomic Encyclopedia of Type Strains, Phase III (KMG-III): the genomes of soil and plant-associated and newly described type strains.</title>
        <authorList>
            <person name="Whitman W."/>
        </authorList>
    </citation>
    <scope>NUCLEOTIDE SEQUENCE [LARGE SCALE GENOMIC DNA]</scope>
    <source>
        <strain evidence="1 2">KA25</strain>
    </source>
</reference>